<organism evidence="2 3">
    <name type="scientific">Candidatus Magasanikbacteria bacterium GW2011_GWE2_42_7</name>
    <dbReference type="NCBI Taxonomy" id="1619052"/>
    <lineage>
        <taxon>Bacteria</taxon>
        <taxon>Candidatus Magasanikiibacteriota</taxon>
    </lineage>
</organism>
<name>A0A0G1BDZ7_9BACT</name>
<evidence type="ECO:0000313" key="2">
    <source>
        <dbReference type="EMBL" id="KKS71537.1"/>
    </source>
</evidence>
<sequence>MVYSFNVLWKQNLRHARRSFSANEQEYTYCIACSFARKVGPSTSGKSGHCRVKIRHKKEVRHALHLELDEGSPGRHGARRLQLPDVPRPRGGLPHRGRPPLHLLTQTSSNAPPTPRRRGYGRDEKKLLKRHLGDFFIEKVLWETKTTH</sequence>
<dbReference type="EMBL" id="LCEK01000025">
    <property type="protein sequence ID" value="KKS71537.1"/>
    <property type="molecule type" value="Genomic_DNA"/>
</dbReference>
<proteinExistence type="predicted"/>
<accession>A0A0G1BDZ7</accession>
<evidence type="ECO:0000313" key="3">
    <source>
        <dbReference type="Proteomes" id="UP000033867"/>
    </source>
</evidence>
<feature type="region of interest" description="Disordered" evidence="1">
    <location>
        <begin position="69"/>
        <end position="123"/>
    </location>
</feature>
<gene>
    <name evidence="2" type="ORF">UV42_C0025G0016</name>
</gene>
<reference evidence="2 3" key="1">
    <citation type="journal article" date="2015" name="Nature">
        <title>rRNA introns, odd ribosomes, and small enigmatic genomes across a large radiation of phyla.</title>
        <authorList>
            <person name="Brown C.T."/>
            <person name="Hug L.A."/>
            <person name="Thomas B.C."/>
            <person name="Sharon I."/>
            <person name="Castelle C.J."/>
            <person name="Singh A."/>
            <person name="Wilkins M.J."/>
            <person name="Williams K.H."/>
            <person name="Banfield J.F."/>
        </authorList>
    </citation>
    <scope>NUCLEOTIDE SEQUENCE [LARGE SCALE GENOMIC DNA]</scope>
</reference>
<protein>
    <submittedName>
        <fullName evidence="2">Uncharacterized protein</fullName>
    </submittedName>
</protein>
<dbReference type="AlphaFoldDB" id="A0A0G1BDZ7"/>
<comment type="caution">
    <text evidence="2">The sequence shown here is derived from an EMBL/GenBank/DDBJ whole genome shotgun (WGS) entry which is preliminary data.</text>
</comment>
<evidence type="ECO:0000256" key="1">
    <source>
        <dbReference type="SAM" id="MobiDB-lite"/>
    </source>
</evidence>
<dbReference type="Proteomes" id="UP000033867">
    <property type="component" value="Unassembled WGS sequence"/>
</dbReference>